<comment type="subunit">
    <text evidence="9">Component of the Mediator complex.</text>
</comment>
<evidence type="ECO:0000259" key="11">
    <source>
        <dbReference type="Pfam" id="PF08638"/>
    </source>
</evidence>
<dbReference type="OrthoDB" id="205099at2759"/>
<protein>
    <recommendedName>
        <fullName evidence="3 9">Mediator of RNA polymerase II transcription subunit 14</fullName>
    </recommendedName>
    <alternativeName>
        <fullName evidence="8 9">Mediator complex subunit 14</fullName>
    </alternativeName>
</protein>
<reference evidence="13" key="1">
    <citation type="submission" date="2012-09" db="EMBL/GenBank/DDBJ databases">
        <title>Genome sequencing and comparative transcriptomics of race 1 and race 4 of banana pathogen: Fusarium oxysporum f. sp. cubense.</title>
        <authorList>
            <person name="Fang X."/>
            <person name="Huang J."/>
        </authorList>
    </citation>
    <scope>NUCLEOTIDE SEQUENCE [LARGE SCALE GENOMIC DNA]</scope>
    <source>
        <strain evidence="13">race 4</strain>
    </source>
</reference>
<comment type="function">
    <text evidence="9">Component of the Mediator complex, a coactivator involved in the regulated transcription of nearly all RNA polymerase II-dependent genes. Mediator functions as a bridge to convey information from gene-specific regulatory proteins to the basal RNA polymerase II transcription machinery. Mediator is recruited to promoters by direct interactions with regulatory proteins and serves as a scaffold for the assembly of a functional preinitiation complex with RNA polymerase II and the general transcription factors.</text>
</comment>
<accession>N1RJF0</accession>
<dbReference type="Proteomes" id="UP000016929">
    <property type="component" value="Unassembled WGS sequence"/>
</dbReference>
<dbReference type="STRING" id="1229665.N1RJF0"/>
<dbReference type="HOGENOM" id="CLU_242853_0_0_1"/>
<dbReference type="PANTHER" id="PTHR12809">
    <property type="entry name" value="MEDIATOR COMPLEX SUBUNIT"/>
    <property type="match status" value="1"/>
</dbReference>
<evidence type="ECO:0000256" key="2">
    <source>
        <dbReference type="ARBA" id="ARBA00007813"/>
    </source>
</evidence>
<evidence type="ECO:0000256" key="8">
    <source>
        <dbReference type="ARBA" id="ARBA00032007"/>
    </source>
</evidence>
<evidence type="ECO:0000256" key="4">
    <source>
        <dbReference type="ARBA" id="ARBA00023015"/>
    </source>
</evidence>
<evidence type="ECO:0000256" key="7">
    <source>
        <dbReference type="ARBA" id="ARBA00023242"/>
    </source>
</evidence>
<feature type="domain" description="Mediator complex subunit MED14 N-terminal" evidence="11">
    <location>
        <begin position="15"/>
        <end position="227"/>
    </location>
</feature>
<feature type="region of interest" description="Disordered" evidence="10">
    <location>
        <begin position="654"/>
        <end position="678"/>
    </location>
</feature>
<keyword evidence="5 9" id="KW-0010">Activator</keyword>
<comment type="subcellular location">
    <subcellularLocation>
        <location evidence="1 9">Nucleus</location>
    </subcellularLocation>
</comment>
<evidence type="ECO:0000256" key="1">
    <source>
        <dbReference type="ARBA" id="ARBA00004123"/>
    </source>
</evidence>
<dbReference type="GO" id="GO:0016592">
    <property type="term" value="C:mediator complex"/>
    <property type="evidence" value="ECO:0007669"/>
    <property type="project" value="UniProtKB-UniRule"/>
</dbReference>
<evidence type="ECO:0000313" key="13">
    <source>
        <dbReference type="Proteomes" id="UP000016929"/>
    </source>
</evidence>
<dbReference type="Pfam" id="PF26204">
    <property type="entry name" value="Med14_fung"/>
    <property type="match status" value="2"/>
</dbReference>
<evidence type="ECO:0000256" key="10">
    <source>
        <dbReference type="SAM" id="MobiDB-lite"/>
    </source>
</evidence>
<evidence type="ECO:0000313" key="12">
    <source>
        <dbReference type="EMBL" id="EMT66693.1"/>
    </source>
</evidence>
<evidence type="ECO:0000256" key="9">
    <source>
        <dbReference type="RuleBase" id="RU365082"/>
    </source>
</evidence>
<keyword evidence="13" id="KW-1185">Reference proteome</keyword>
<dbReference type="EMBL" id="KB726987">
    <property type="protein sequence ID" value="EMT66693.1"/>
    <property type="molecule type" value="Genomic_DNA"/>
</dbReference>
<sequence>MSDPAGEIVHITQGYIPLSKVLTRLAQSTHNALQDQIAALAKMPLPAAAMNGNSTVLNSDVEDGSGENIAKKTSILNFAMREHRKWVKALVITEWSRKADMVSKLIDLRFHLQGQEVLFSGALDVMGHVKRDLTFARMPSPDLKTALQVLSTGEAAWMPDLSYIEPPPLTRQEQIQWISDLDTQLSLRLNLEDFDKIPYHFRNYEIDSGRVTFKVAGEFEVDLTIADEDFEKQFWFIDFRFAFEPAASSIPDGLKNYLEGQVNDILSKDGLLGCYQFLHELVLTHKLNELKRQAIQLSRGSWTGTLKVEPLNRALAIQYWTSRAQLGSPKSWILIAVNSGRKPNGQSDPKSSSHLMAKWYRDNKEVKDANISFDTDNLSAETLLKTVIGRHVEFLLGSIHSRLQAFPRFQNRDAAMILNISHDDPATSFLSMQVGYKDSASLLVEPTTGVFAVKPHSKFTIQHEHLLNNGKNPADDGATCLENVRCGVMEDELIRRGSTTGWNTKKSPLSKDELRSLTNTREWTKTIWLQRTGWDPNWFVMAMLSPSGDAWWLVDVSRNANGQSNRLSSKLPLNKGYPHLEDEFWNNLTLFATGMIAQAVDQHELYRHNIKFLLQDTRNWSLPQQVRLPTLEISLSDIFPSMVFNMAEKDNAKAANESNAGTETARLGPVAPTASTPGISTRQPWAHDIVSIRFKGVEPVDKEASGAGGPISDVSFMCISDAIIKVRKPTKFAMLKGHMVGRDVSWKARTGEFCLRMRSNIGLSILENLKARVKAVDRFVSFFESLDKARGFIKAESVSLKEVTFSYGPPASQTVEDAEVSRLWRVALNLSNNDIDIQVQETNPHLPVTDLMQKLVNGANGIGALMDWLPVSLPTMEAFKKIREAWSDIEARRQGRFKFIMNSTDEMSFQYLLAGTGLGNQQVQRSITFLGQIKQRRGEPWWHIERKIPSSGWPLNDEFSAALKPVWEGCYQFLHELVLTHKLNELKRQAIQLSRGSWTGTLKVEPLNRALAIQYWTSRAQLGSPKSWILIAVNSGRKPNGQSDPKSSSHLMAKWYRDNKEVKDANISFDTDNLSAETLLKTVIGRHVEFLLGSIHSRLQAFPRFQNRDAAMILNISHDDPATSFLSMQVGYKDSASLLVEPTTGVFAVKPHSKFTIQHEHLLNNGKNPADDGATCLENVRCGVMEDELIRRGSTTGWNTKKSPLSKDELRSLTNTREWTKTIWLQRTGWDPNWFVMAMLSPSGDAWWLVDVSRNANGQSNRLSSKLPLNKGYPHLEDEFWNNLTLFATGMIAQAVDQHELYRHNIKFLLQDTRNWSLPQQVRLPTLEISLSDIFPSMVFNMAEKDNAKAANESNAGTETARLGPVAPTASTPGISTRQPWAHDIVSIRFKGVEPVDKEASGAGGPISDVSFMCISDAIIKVRKPTKFAMLKGHMTVEDAEVSRLWRVALNLSNNDIDIQVQETNPHLPVTDLMQKLVNGANGIGALMDWLPVSLPTMEAFKKIREAWSDIEARRQGRFKFIMNSTDEMSFQYLLAGTGLGNQQVQRSITFLGQIKQRRGEPWWHIERKIPSSGWPLNDEFSAALKPVWDGKGDDWSGLVTGATGRSENGIVGLLLAIDEAIRPLAGSTFQNNSEVVILE</sequence>
<dbReference type="GO" id="GO:0003712">
    <property type="term" value="F:transcription coregulator activity"/>
    <property type="evidence" value="ECO:0007669"/>
    <property type="project" value="UniProtKB-UniRule"/>
</dbReference>
<dbReference type="InterPro" id="IPR013947">
    <property type="entry name" value="Mediator_Med14"/>
</dbReference>
<dbReference type="PANTHER" id="PTHR12809:SF2">
    <property type="entry name" value="MEDIATOR OF RNA POLYMERASE II TRANSCRIPTION SUBUNIT 14"/>
    <property type="match status" value="1"/>
</dbReference>
<proteinExistence type="inferred from homology"/>
<gene>
    <name evidence="12" type="ORF">FOC4_g10003023</name>
</gene>
<keyword evidence="4 9" id="KW-0805">Transcription regulation</keyword>
<dbReference type="Pfam" id="PF08638">
    <property type="entry name" value="Med14"/>
    <property type="match status" value="1"/>
</dbReference>
<dbReference type="GO" id="GO:0006357">
    <property type="term" value="P:regulation of transcription by RNA polymerase II"/>
    <property type="evidence" value="ECO:0007669"/>
    <property type="project" value="InterPro"/>
</dbReference>
<reference evidence="13" key="2">
    <citation type="journal article" date="2014" name="PLoS ONE">
        <title>Genome and Transcriptome Analysis of the Fungal Pathogen Fusarium oxysporum f. sp. cubense Causing Banana Vascular Wilt Disease.</title>
        <authorList>
            <person name="Guo L."/>
            <person name="Han L."/>
            <person name="Yang L."/>
            <person name="Zeng H."/>
            <person name="Fan D."/>
            <person name="Zhu Y."/>
            <person name="Feng Y."/>
            <person name="Wang G."/>
            <person name="Peng C."/>
            <person name="Jiang X."/>
            <person name="Zhou D."/>
            <person name="Ni P."/>
            <person name="Liang C."/>
            <person name="Liu L."/>
            <person name="Wang J."/>
            <person name="Mao C."/>
            <person name="Fang X."/>
            <person name="Peng M."/>
            <person name="Huang J."/>
        </authorList>
    </citation>
    <scope>NUCLEOTIDE SEQUENCE [LARGE SCALE GENOMIC DNA]</scope>
    <source>
        <strain evidence="13">race 4</strain>
    </source>
</reference>
<evidence type="ECO:0000256" key="5">
    <source>
        <dbReference type="ARBA" id="ARBA00023159"/>
    </source>
</evidence>
<dbReference type="GO" id="GO:0070847">
    <property type="term" value="C:core mediator complex"/>
    <property type="evidence" value="ECO:0007669"/>
    <property type="project" value="TreeGrafter"/>
</dbReference>
<feature type="region of interest" description="Disordered" evidence="10">
    <location>
        <begin position="1350"/>
        <end position="1374"/>
    </location>
</feature>
<organism evidence="12 13">
    <name type="scientific">Fusarium oxysporum f. sp. cubense (strain race 4)</name>
    <name type="common">Panama disease fungus</name>
    <dbReference type="NCBI Taxonomy" id="2502994"/>
    <lineage>
        <taxon>Eukaryota</taxon>
        <taxon>Fungi</taxon>
        <taxon>Dikarya</taxon>
        <taxon>Ascomycota</taxon>
        <taxon>Pezizomycotina</taxon>
        <taxon>Sordariomycetes</taxon>
        <taxon>Hypocreomycetidae</taxon>
        <taxon>Hypocreales</taxon>
        <taxon>Nectriaceae</taxon>
        <taxon>Fusarium</taxon>
        <taxon>Fusarium oxysporum species complex</taxon>
    </lineage>
</organism>
<keyword evidence="7 9" id="KW-0539">Nucleus</keyword>
<dbReference type="InterPro" id="IPR055122">
    <property type="entry name" value="Med14_N"/>
</dbReference>
<evidence type="ECO:0000256" key="6">
    <source>
        <dbReference type="ARBA" id="ARBA00023163"/>
    </source>
</evidence>
<keyword evidence="6 9" id="KW-0804">Transcription</keyword>
<name>N1RJF0_FUSC4</name>
<comment type="similarity">
    <text evidence="2 9">Belongs to the Mediator complex subunit 14 family.</text>
</comment>
<evidence type="ECO:0000256" key="3">
    <source>
        <dbReference type="ARBA" id="ARBA00019619"/>
    </source>
</evidence>